<keyword evidence="4" id="KW-0788">Thiol protease</keyword>
<dbReference type="OrthoDB" id="9808890at2"/>
<dbReference type="Pfam" id="PF18348">
    <property type="entry name" value="SH3_16"/>
    <property type="match status" value="1"/>
</dbReference>
<evidence type="ECO:0000256" key="1">
    <source>
        <dbReference type="ARBA" id="ARBA00007074"/>
    </source>
</evidence>
<gene>
    <name evidence="6" type="ORF">UABAM_01009</name>
</gene>
<proteinExistence type="inferred from homology"/>
<dbReference type="InterPro" id="IPR038765">
    <property type="entry name" value="Papain-like_cys_pep_sf"/>
</dbReference>
<dbReference type="PANTHER" id="PTHR47053:SF1">
    <property type="entry name" value="MUREIN DD-ENDOPEPTIDASE MEPH-RELATED"/>
    <property type="match status" value="1"/>
</dbReference>
<dbReference type="GO" id="GO:0006508">
    <property type="term" value="P:proteolysis"/>
    <property type="evidence" value="ECO:0007669"/>
    <property type="project" value="UniProtKB-KW"/>
</dbReference>
<evidence type="ECO:0000313" key="7">
    <source>
        <dbReference type="Proteomes" id="UP000326354"/>
    </source>
</evidence>
<dbReference type="InterPro" id="IPR000064">
    <property type="entry name" value="NLP_P60_dom"/>
</dbReference>
<keyword evidence="2" id="KW-0645">Protease</keyword>
<feature type="domain" description="NlpC/P60" evidence="5">
    <location>
        <begin position="263"/>
        <end position="398"/>
    </location>
</feature>
<accession>A0A5S9IJL5</accession>
<dbReference type="KEGG" id="uam:UABAM_01009"/>
<dbReference type="Proteomes" id="UP000326354">
    <property type="component" value="Chromosome"/>
</dbReference>
<keyword evidence="7" id="KW-1185">Reference proteome</keyword>
<evidence type="ECO:0000259" key="5">
    <source>
        <dbReference type="PROSITE" id="PS51935"/>
    </source>
</evidence>
<dbReference type="EMBL" id="AP019860">
    <property type="protein sequence ID" value="BBM82666.1"/>
    <property type="molecule type" value="Genomic_DNA"/>
</dbReference>
<dbReference type="PROSITE" id="PS51935">
    <property type="entry name" value="NLPC_P60"/>
    <property type="match status" value="1"/>
</dbReference>
<comment type="similarity">
    <text evidence="1">Belongs to the peptidase C40 family.</text>
</comment>
<dbReference type="Gene3D" id="3.90.1720.10">
    <property type="entry name" value="endopeptidase domain like (from Nostoc punctiforme)"/>
    <property type="match status" value="1"/>
</dbReference>
<dbReference type="AlphaFoldDB" id="A0A5S9IJL5"/>
<dbReference type="SUPFAM" id="SSF82057">
    <property type="entry name" value="Prokaryotic SH3-related domain"/>
    <property type="match status" value="1"/>
</dbReference>
<name>A0A5S9IJL5_UABAM</name>
<dbReference type="InterPro" id="IPR041382">
    <property type="entry name" value="SH3_16"/>
</dbReference>
<sequence length="398" mass="45723">MRGQPRNNHMKVFVWIFLFVTSLHAIEFSETLAKNIQSYIKPLLEKNLAQKTQRSQPRLGIEFSVSENQMNFFLSRRSQRDTLFSVVVRKEQQTLDTNAVVLYPEEKQIIKSALRIFISEYNANETIIVGPIAWGISKKGVCNLYVEPRDEAGDNLASQLAFGTPLLILESNEDNTFFRVQGCSDGYLGWINSRDFRFVTQDHWDEWNASVVTCNTKEIMLKNMAIPAGGRFALLSYKGKTIHVRDFANNKWEFAKEDFSMYLSQQEKIIDTARKFLPKSLLATQKYLWGGTTTPQTDCSGFVQLTYRMHNILLPRDSDQQYQYSKKIKLENAQSGDLIFFSKHGKHPTHVGLHIDNDLFIHCSASGPYSGVKINSLSGESDYEKYLRKIYYASGRIK</sequence>
<evidence type="ECO:0000256" key="3">
    <source>
        <dbReference type="ARBA" id="ARBA00022801"/>
    </source>
</evidence>
<dbReference type="InterPro" id="IPR051202">
    <property type="entry name" value="Peptidase_C40"/>
</dbReference>
<dbReference type="SUPFAM" id="SSF54001">
    <property type="entry name" value="Cysteine proteinases"/>
    <property type="match status" value="1"/>
</dbReference>
<dbReference type="Pfam" id="PF00877">
    <property type="entry name" value="NLPC_P60"/>
    <property type="match status" value="1"/>
</dbReference>
<dbReference type="Gene3D" id="2.30.30.40">
    <property type="entry name" value="SH3 Domains"/>
    <property type="match status" value="1"/>
</dbReference>
<evidence type="ECO:0000256" key="2">
    <source>
        <dbReference type="ARBA" id="ARBA00022670"/>
    </source>
</evidence>
<reference evidence="6 7" key="1">
    <citation type="submission" date="2019-08" db="EMBL/GenBank/DDBJ databases">
        <title>Complete genome sequence of Candidatus Uab amorphum.</title>
        <authorList>
            <person name="Shiratori T."/>
            <person name="Suzuki S."/>
            <person name="Kakizawa Y."/>
            <person name="Ishida K."/>
        </authorList>
    </citation>
    <scope>NUCLEOTIDE SEQUENCE [LARGE SCALE GENOMIC DNA]</scope>
    <source>
        <strain evidence="6 7">SRT547</strain>
    </source>
</reference>
<evidence type="ECO:0000313" key="6">
    <source>
        <dbReference type="EMBL" id="BBM82666.1"/>
    </source>
</evidence>
<organism evidence="6 7">
    <name type="scientific">Uabimicrobium amorphum</name>
    <dbReference type="NCBI Taxonomy" id="2596890"/>
    <lineage>
        <taxon>Bacteria</taxon>
        <taxon>Pseudomonadati</taxon>
        <taxon>Planctomycetota</taxon>
        <taxon>Candidatus Uabimicrobiia</taxon>
        <taxon>Candidatus Uabimicrobiales</taxon>
        <taxon>Candidatus Uabimicrobiaceae</taxon>
        <taxon>Candidatus Uabimicrobium</taxon>
    </lineage>
</organism>
<dbReference type="PANTHER" id="PTHR47053">
    <property type="entry name" value="MUREIN DD-ENDOPEPTIDASE MEPH-RELATED"/>
    <property type="match status" value="1"/>
</dbReference>
<keyword evidence="3" id="KW-0378">Hydrolase</keyword>
<dbReference type="GO" id="GO:0008234">
    <property type="term" value="F:cysteine-type peptidase activity"/>
    <property type="evidence" value="ECO:0007669"/>
    <property type="project" value="UniProtKB-KW"/>
</dbReference>
<evidence type="ECO:0000256" key="4">
    <source>
        <dbReference type="ARBA" id="ARBA00022807"/>
    </source>
</evidence>
<protein>
    <recommendedName>
        <fullName evidence="5">NlpC/P60 domain-containing protein</fullName>
    </recommendedName>
</protein>